<dbReference type="Pfam" id="PF07730">
    <property type="entry name" value="HisKA_3"/>
    <property type="match status" value="1"/>
</dbReference>
<evidence type="ECO:0000313" key="8">
    <source>
        <dbReference type="Proteomes" id="UP000717981"/>
    </source>
</evidence>
<keyword evidence="1" id="KW-0808">Transferase</keyword>
<evidence type="ECO:0000259" key="6">
    <source>
        <dbReference type="Pfam" id="PF13581"/>
    </source>
</evidence>
<feature type="domain" description="Histidine kinase/HSP90-like ATPase" evidence="6">
    <location>
        <begin position="284"/>
        <end position="377"/>
    </location>
</feature>
<keyword evidence="4" id="KW-0472">Membrane</keyword>
<feature type="transmembrane region" description="Helical" evidence="4">
    <location>
        <begin position="84"/>
        <end position="113"/>
    </location>
</feature>
<dbReference type="Proteomes" id="UP000717981">
    <property type="component" value="Unassembled WGS sequence"/>
</dbReference>
<comment type="caution">
    <text evidence="7">The sequence shown here is derived from an EMBL/GenBank/DDBJ whole genome shotgun (WGS) entry which is preliminary data.</text>
</comment>
<feature type="transmembrane region" description="Helical" evidence="4">
    <location>
        <begin position="125"/>
        <end position="147"/>
    </location>
</feature>
<keyword evidence="8" id="KW-1185">Reference proteome</keyword>
<organism evidence="7 8">
    <name type="scientific">Pseudoxanthomonas taiwanensis</name>
    <dbReference type="NCBI Taxonomy" id="176598"/>
    <lineage>
        <taxon>Bacteria</taxon>
        <taxon>Pseudomonadati</taxon>
        <taxon>Pseudomonadota</taxon>
        <taxon>Gammaproteobacteria</taxon>
        <taxon>Lysobacterales</taxon>
        <taxon>Lysobacteraceae</taxon>
        <taxon>Pseudoxanthomonas</taxon>
    </lineage>
</organism>
<keyword evidence="2 7" id="KW-0418">Kinase</keyword>
<dbReference type="PANTHER" id="PTHR24421">
    <property type="entry name" value="NITRATE/NITRITE SENSOR PROTEIN NARX-RELATED"/>
    <property type="match status" value="1"/>
</dbReference>
<evidence type="ECO:0000256" key="1">
    <source>
        <dbReference type="ARBA" id="ARBA00022679"/>
    </source>
</evidence>
<dbReference type="EMBL" id="PDWK01000003">
    <property type="protein sequence ID" value="KAF1690725.1"/>
    <property type="molecule type" value="Genomic_DNA"/>
</dbReference>
<dbReference type="AlphaFoldDB" id="A0A921P4N8"/>
<reference evidence="7" key="1">
    <citation type="submission" date="2017-10" db="EMBL/GenBank/DDBJ databases">
        <title>Whole genome sequencing of members of genus Pseudoxanthomonas.</title>
        <authorList>
            <person name="Kumar S."/>
            <person name="Bansal K."/>
            <person name="Kaur A."/>
            <person name="Patil P."/>
            <person name="Sharma S."/>
            <person name="Patil P.B."/>
        </authorList>
    </citation>
    <scope>NUCLEOTIDE SEQUENCE</scope>
    <source>
        <strain evidence="7">DSM 22914</strain>
    </source>
</reference>
<dbReference type="RefSeq" id="WP_162123302.1">
    <property type="nucleotide sequence ID" value="NZ_PDWK01000003.1"/>
</dbReference>
<dbReference type="InterPro" id="IPR050482">
    <property type="entry name" value="Sensor_HK_TwoCompSys"/>
</dbReference>
<accession>A0A921P4N8</accession>
<dbReference type="OrthoDB" id="9797605at2"/>
<evidence type="ECO:0000256" key="3">
    <source>
        <dbReference type="ARBA" id="ARBA00023012"/>
    </source>
</evidence>
<dbReference type="InterPro" id="IPR003594">
    <property type="entry name" value="HATPase_dom"/>
</dbReference>
<keyword evidence="4" id="KW-1133">Transmembrane helix</keyword>
<evidence type="ECO:0000256" key="4">
    <source>
        <dbReference type="SAM" id="Phobius"/>
    </source>
</evidence>
<keyword evidence="3" id="KW-0902">Two-component regulatory system</keyword>
<dbReference type="InterPro" id="IPR036890">
    <property type="entry name" value="HATPase_C_sf"/>
</dbReference>
<dbReference type="PANTHER" id="PTHR24421:SF63">
    <property type="entry name" value="SENSOR HISTIDINE KINASE DESK"/>
    <property type="match status" value="1"/>
</dbReference>
<feature type="domain" description="Signal transduction histidine kinase subgroup 3 dimerisation and phosphoacceptor" evidence="5">
    <location>
        <begin position="196"/>
        <end position="262"/>
    </location>
</feature>
<dbReference type="SUPFAM" id="SSF55874">
    <property type="entry name" value="ATPase domain of HSP90 chaperone/DNA topoisomerase II/histidine kinase"/>
    <property type="match status" value="1"/>
</dbReference>
<dbReference type="Pfam" id="PF13581">
    <property type="entry name" value="HATPase_c_2"/>
    <property type="match status" value="1"/>
</dbReference>
<dbReference type="GO" id="GO:0000155">
    <property type="term" value="F:phosphorelay sensor kinase activity"/>
    <property type="evidence" value="ECO:0007669"/>
    <property type="project" value="InterPro"/>
</dbReference>
<gene>
    <name evidence="7" type="ORF">CR938_01455</name>
</gene>
<feature type="transmembrane region" description="Helical" evidence="4">
    <location>
        <begin position="27"/>
        <end position="46"/>
    </location>
</feature>
<dbReference type="Gene3D" id="3.30.565.10">
    <property type="entry name" value="Histidine kinase-like ATPase, C-terminal domain"/>
    <property type="match status" value="1"/>
</dbReference>
<evidence type="ECO:0000256" key="2">
    <source>
        <dbReference type="ARBA" id="ARBA00022777"/>
    </source>
</evidence>
<evidence type="ECO:0000313" key="7">
    <source>
        <dbReference type="EMBL" id="KAF1690725.1"/>
    </source>
</evidence>
<evidence type="ECO:0000259" key="5">
    <source>
        <dbReference type="Pfam" id="PF07730"/>
    </source>
</evidence>
<dbReference type="CDD" id="cd16917">
    <property type="entry name" value="HATPase_UhpB-NarQ-NarX-like"/>
    <property type="match status" value="1"/>
</dbReference>
<dbReference type="GO" id="GO:0016020">
    <property type="term" value="C:membrane"/>
    <property type="evidence" value="ECO:0007669"/>
    <property type="project" value="InterPro"/>
</dbReference>
<sequence length="387" mass="42191">MSQTLLDRLRPAPDSMIACTLRRGRPLWTQLIPLGWSVWAFIVPFFEGAGYTLRWFLLTLVSFPLFLALFVAVLRAPAAHVQRWGVAMCALGIALLPWYLAGVTYFMFGCVYISWGTSAPGRARTVALVLLKLVAANAVLLAVGMWAGRPWQAFAWLPPTALVTCLLVQMQRMAEQRDEALLLSQEEVRRLAAMAERERIGRDLHDLLGHTLSLVALKADLAGKLVQRDQDAARAQIAELGQVAREALAQVRRAVTGIRATGLAGELAAARVLLESGGVALEGELEPATLPPEQETALALCLREAATNVQRHARARRVQVRFARAGHAWRLEVEDDGRGGQVQPGNGLRGMRERLEAVGGRLHVGPAGSGRGLRLVAEVPLHHPALL</sequence>
<dbReference type="GO" id="GO:0046983">
    <property type="term" value="F:protein dimerization activity"/>
    <property type="evidence" value="ECO:0007669"/>
    <property type="project" value="InterPro"/>
</dbReference>
<name>A0A921P4N8_9GAMM</name>
<feature type="transmembrane region" description="Helical" evidence="4">
    <location>
        <begin position="55"/>
        <end position="78"/>
    </location>
</feature>
<protein>
    <submittedName>
        <fullName evidence="7">Two-component sensor histidine kinase</fullName>
    </submittedName>
</protein>
<proteinExistence type="predicted"/>
<dbReference type="Gene3D" id="1.20.5.1930">
    <property type="match status" value="1"/>
</dbReference>
<keyword evidence="4" id="KW-0812">Transmembrane</keyword>
<dbReference type="InterPro" id="IPR011712">
    <property type="entry name" value="Sig_transdc_His_kin_sub3_dim/P"/>
</dbReference>